<comment type="caution">
    <text evidence="1">The sequence shown here is derived from an EMBL/GenBank/DDBJ whole genome shotgun (WGS) entry which is preliminary data.</text>
</comment>
<proteinExistence type="predicted"/>
<evidence type="ECO:0000313" key="1">
    <source>
        <dbReference type="EMBL" id="PDS24033.1"/>
    </source>
</evidence>
<evidence type="ECO:0000313" key="2">
    <source>
        <dbReference type="Proteomes" id="UP000220828"/>
    </source>
</evidence>
<sequence>MSSPFIFGVCLNNPIVDDDFIVIKFFILIKKRWYYIATKQNHLNCKVKYTIAIKKPCTY</sequence>
<protein>
    <submittedName>
        <fullName evidence="1">Uncharacterized protein</fullName>
    </submittedName>
</protein>
<dbReference type="EMBL" id="PCMW01000049">
    <property type="protein sequence ID" value="PDS24033.1"/>
    <property type="molecule type" value="Genomic_DNA"/>
</dbReference>
<gene>
    <name evidence="1" type="ORF">B0A77_09435</name>
</gene>
<dbReference type="AlphaFoldDB" id="A0A2H3KAV9"/>
<organism evidence="1 2">
    <name type="scientific">Flavobacterium branchiophilum</name>
    <dbReference type="NCBI Taxonomy" id="55197"/>
    <lineage>
        <taxon>Bacteria</taxon>
        <taxon>Pseudomonadati</taxon>
        <taxon>Bacteroidota</taxon>
        <taxon>Flavobacteriia</taxon>
        <taxon>Flavobacteriales</taxon>
        <taxon>Flavobacteriaceae</taxon>
        <taxon>Flavobacterium</taxon>
    </lineage>
</organism>
<accession>A0A2H3KAV9</accession>
<reference evidence="1 2" key="1">
    <citation type="submission" date="2017-09" db="EMBL/GenBank/DDBJ databases">
        <title>Whole genomes of Flavobacteriaceae.</title>
        <authorList>
            <person name="Stine C."/>
            <person name="Li C."/>
            <person name="Tadesse D."/>
        </authorList>
    </citation>
    <scope>NUCLEOTIDE SEQUENCE [LARGE SCALE GENOMIC DNA]</scope>
    <source>
        <strain evidence="1 2">ATCC 35036</strain>
    </source>
</reference>
<dbReference type="Proteomes" id="UP000220828">
    <property type="component" value="Unassembled WGS sequence"/>
</dbReference>
<name>A0A2H3KAV9_9FLAO</name>